<dbReference type="Pfam" id="PF13855">
    <property type="entry name" value="LRR_8"/>
    <property type="match status" value="2"/>
</dbReference>
<dbReference type="InterPro" id="IPR003591">
    <property type="entry name" value="Leu-rich_rpt_typical-subtyp"/>
</dbReference>
<keyword evidence="6" id="KW-0732">Signal</keyword>
<keyword evidence="9 12" id="KW-0472">Membrane</keyword>
<evidence type="ECO:0000256" key="5">
    <source>
        <dbReference type="ARBA" id="ARBA00022692"/>
    </source>
</evidence>
<evidence type="ECO:0000256" key="8">
    <source>
        <dbReference type="ARBA" id="ARBA00022989"/>
    </source>
</evidence>
<keyword evidence="4" id="KW-0433">Leucine-rich repeat</keyword>
<dbReference type="EMBL" id="CAKOAT010162710">
    <property type="protein sequence ID" value="CAH8349182.1"/>
    <property type="molecule type" value="Genomic_DNA"/>
</dbReference>
<proteinExistence type="inferred from homology"/>
<evidence type="ECO:0000313" key="13">
    <source>
        <dbReference type="EMBL" id="CAH8349182.1"/>
    </source>
</evidence>
<dbReference type="InterPro" id="IPR051502">
    <property type="entry name" value="RLP_Defense_Trigger"/>
</dbReference>
<dbReference type="AlphaFoldDB" id="A0ABC8K1C3"/>
<evidence type="ECO:0000256" key="4">
    <source>
        <dbReference type="ARBA" id="ARBA00022614"/>
    </source>
</evidence>
<evidence type="ECO:0000256" key="7">
    <source>
        <dbReference type="ARBA" id="ARBA00022737"/>
    </source>
</evidence>
<dbReference type="Gene3D" id="3.80.10.10">
    <property type="entry name" value="Ribonuclease Inhibitor"/>
    <property type="match status" value="3"/>
</dbReference>
<keyword evidence="8 12" id="KW-1133">Transmembrane helix</keyword>
<dbReference type="SUPFAM" id="SSF52058">
    <property type="entry name" value="L domain-like"/>
    <property type="match status" value="2"/>
</dbReference>
<evidence type="ECO:0000256" key="6">
    <source>
        <dbReference type="ARBA" id="ARBA00022729"/>
    </source>
</evidence>
<keyword evidence="14" id="KW-1185">Reference proteome</keyword>
<dbReference type="Proteomes" id="UP001642260">
    <property type="component" value="Unassembled WGS sequence"/>
</dbReference>
<dbReference type="FunFam" id="3.80.10.10:FF:000213">
    <property type="entry name" value="Tyrosine-sulfated glycopeptide receptor 1"/>
    <property type="match status" value="2"/>
</dbReference>
<dbReference type="FunFam" id="3.80.10.10:FF:001347">
    <property type="entry name" value="LRR receptor-like serine/threonine-protein kinase GSO2"/>
    <property type="match status" value="1"/>
</dbReference>
<evidence type="ECO:0000313" key="14">
    <source>
        <dbReference type="Proteomes" id="UP001642260"/>
    </source>
</evidence>
<keyword evidence="5 12" id="KW-0812">Transmembrane</keyword>
<protein>
    <submittedName>
        <fullName evidence="13">Uncharacterized protein</fullName>
    </submittedName>
</protein>
<evidence type="ECO:0000256" key="1">
    <source>
        <dbReference type="ARBA" id="ARBA00004251"/>
    </source>
</evidence>
<dbReference type="InterPro" id="IPR032675">
    <property type="entry name" value="LRR_dom_sf"/>
</dbReference>
<keyword evidence="7" id="KW-0677">Repeat</keyword>
<reference evidence="13 14" key="1">
    <citation type="submission" date="2022-03" db="EMBL/GenBank/DDBJ databases">
        <authorList>
            <person name="Macdonald S."/>
            <person name="Ahmed S."/>
            <person name="Newling K."/>
        </authorList>
    </citation>
    <scope>NUCLEOTIDE SEQUENCE [LARGE SCALE GENOMIC DNA]</scope>
</reference>
<gene>
    <name evidence="13" type="ORF">ERUC_LOCUS17594</name>
</gene>
<dbReference type="PRINTS" id="PR00019">
    <property type="entry name" value="LEURICHRPT"/>
</dbReference>
<dbReference type="GO" id="GO:0005886">
    <property type="term" value="C:plasma membrane"/>
    <property type="evidence" value="ECO:0007669"/>
    <property type="project" value="UniProtKB-SubCell"/>
</dbReference>
<dbReference type="SMART" id="SM00369">
    <property type="entry name" value="LRR_TYP"/>
    <property type="match status" value="6"/>
</dbReference>
<keyword evidence="11" id="KW-0325">Glycoprotein</keyword>
<evidence type="ECO:0000256" key="9">
    <source>
        <dbReference type="ARBA" id="ARBA00023136"/>
    </source>
</evidence>
<dbReference type="PANTHER" id="PTHR48062">
    <property type="entry name" value="RECEPTOR-LIKE PROTEIN 14"/>
    <property type="match status" value="1"/>
</dbReference>
<evidence type="ECO:0000256" key="3">
    <source>
        <dbReference type="ARBA" id="ARBA00022475"/>
    </source>
</evidence>
<evidence type="ECO:0000256" key="10">
    <source>
        <dbReference type="ARBA" id="ARBA00023170"/>
    </source>
</evidence>
<dbReference type="InterPro" id="IPR001611">
    <property type="entry name" value="Leu-rich_rpt"/>
</dbReference>
<sequence>MVKVETESTWQPKFQLSVAVLRSCSLEKIPWFLMYQKNLSLVDLSYNRLSGHIPTWLLENNQQLEVLQLQNNSFTLFQMPTTIVHNLKVLDISTNGIESFPDTIGRSLPNMVTLNGSSNGFKGYFPSSIGEMKNLSFLDLSYNNFSGKLPRSFVMGCVSLKYLKLSHNTLSGHFLPRESSFTSLSALIINNNLFTGKIGDGLINSSSWLFLLDMSNNFLTGGIPSWISKTSLQFLMLSNNLLQGAIPPSLLVMTYLDISGNLFSGALPAPDGYNFDGCNLFLQNNNFTGTIPDTFLDWVLILDLSNNKLSGSIPQFVNNTQDISILLLRGNDLTGSIPRELCDLSNIKLLDLSNNKLNGSIPSCLYNLSLGRGGEEEKASQHYRAYIVVDLEWEFYKSTTVVENFMVHYFATFQEIQVKFATKKRYDSYAGRSEFGDGILDYMYGMDLSNNELSGAIPLELGNLTRLRALNLSNNFLLSSIPSSFSGMKDIESLDLSCNKLQGSIPQELTSLTFLVVFDVSHNNLSGIIPQGTQFNTFNENRYSGNPFLCGPPTNRICDSTTKGSDDGRDEEDNEGVRVHMLVFYYTTASTFLAALIGILVLLCFDCPWRRAWFRIVDAFIASAKNLFP</sequence>
<comment type="similarity">
    <text evidence="2">Belongs to the RLP family.</text>
</comment>
<name>A0ABC8K1C3_ERUVS</name>
<dbReference type="PANTHER" id="PTHR48062:SF52">
    <property type="entry name" value="RECEPTOR-LIKE PROTEIN 8-RELATED"/>
    <property type="match status" value="1"/>
</dbReference>
<keyword evidence="3" id="KW-1003">Cell membrane</keyword>
<evidence type="ECO:0000256" key="2">
    <source>
        <dbReference type="ARBA" id="ARBA00009592"/>
    </source>
</evidence>
<evidence type="ECO:0000256" key="11">
    <source>
        <dbReference type="ARBA" id="ARBA00023180"/>
    </source>
</evidence>
<accession>A0ABC8K1C3</accession>
<comment type="subcellular location">
    <subcellularLocation>
        <location evidence="1">Cell membrane</location>
        <topology evidence="1">Single-pass type I membrane protein</topology>
    </subcellularLocation>
</comment>
<dbReference type="Pfam" id="PF00560">
    <property type="entry name" value="LRR_1"/>
    <property type="match status" value="6"/>
</dbReference>
<comment type="caution">
    <text evidence="13">The sequence shown here is derived from an EMBL/GenBank/DDBJ whole genome shotgun (WGS) entry which is preliminary data.</text>
</comment>
<keyword evidence="10" id="KW-0675">Receptor</keyword>
<dbReference type="PROSITE" id="PS51450">
    <property type="entry name" value="LRR"/>
    <property type="match status" value="1"/>
</dbReference>
<evidence type="ECO:0000256" key="12">
    <source>
        <dbReference type="SAM" id="Phobius"/>
    </source>
</evidence>
<organism evidence="13 14">
    <name type="scientific">Eruca vesicaria subsp. sativa</name>
    <name type="common">Garden rocket</name>
    <name type="synonym">Eruca sativa</name>
    <dbReference type="NCBI Taxonomy" id="29727"/>
    <lineage>
        <taxon>Eukaryota</taxon>
        <taxon>Viridiplantae</taxon>
        <taxon>Streptophyta</taxon>
        <taxon>Embryophyta</taxon>
        <taxon>Tracheophyta</taxon>
        <taxon>Spermatophyta</taxon>
        <taxon>Magnoliopsida</taxon>
        <taxon>eudicotyledons</taxon>
        <taxon>Gunneridae</taxon>
        <taxon>Pentapetalae</taxon>
        <taxon>rosids</taxon>
        <taxon>malvids</taxon>
        <taxon>Brassicales</taxon>
        <taxon>Brassicaceae</taxon>
        <taxon>Brassiceae</taxon>
        <taxon>Eruca</taxon>
    </lineage>
</organism>
<feature type="transmembrane region" description="Helical" evidence="12">
    <location>
        <begin position="583"/>
        <end position="605"/>
    </location>
</feature>